<reference evidence="1" key="1">
    <citation type="submission" date="2021-06" db="EMBL/GenBank/DDBJ databases">
        <authorList>
            <person name="Hodson N. C."/>
            <person name="Mongue J. A."/>
            <person name="Jaron S. K."/>
        </authorList>
    </citation>
    <scope>NUCLEOTIDE SEQUENCE</scope>
</reference>
<name>A0A8J2P498_9HEXA</name>
<comment type="caution">
    <text evidence="1">The sequence shown here is derived from an EMBL/GenBank/DDBJ whole genome shotgun (WGS) entry which is preliminary data.</text>
</comment>
<dbReference type="Proteomes" id="UP000708208">
    <property type="component" value="Unassembled WGS sequence"/>
</dbReference>
<dbReference type="AlphaFoldDB" id="A0A8J2P498"/>
<evidence type="ECO:0000313" key="1">
    <source>
        <dbReference type="EMBL" id="CAG7723545.1"/>
    </source>
</evidence>
<evidence type="ECO:0000313" key="2">
    <source>
        <dbReference type="Proteomes" id="UP000708208"/>
    </source>
</evidence>
<dbReference type="EMBL" id="CAJVCH010100086">
    <property type="protein sequence ID" value="CAG7723545.1"/>
    <property type="molecule type" value="Genomic_DNA"/>
</dbReference>
<organism evidence="1 2">
    <name type="scientific">Allacma fusca</name>
    <dbReference type="NCBI Taxonomy" id="39272"/>
    <lineage>
        <taxon>Eukaryota</taxon>
        <taxon>Metazoa</taxon>
        <taxon>Ecdysozoa</taxon>
        <taxon>Arthropoda</taxon>
        <taxon>Hexapoda</taxon>
        <taxon>Collembola</taxon>
        <taxon>Symphypleona</taxon>
        <taxon>Sminthuridae</taxon>
        <taxon>Allacma</taxon>
    </lineage>
</organism>
<keyword evidence="2" id="KW-1185">Reference proteome</keyword>
<accession>A0A8J2P498</accession>
<proteinExistence type="predicted"/>
<protein>
    <submittedName>
        <fullName evidence="1">Uncharacterized protein</fullName>
    </submittedName>
</protein>
<gene>
    <name evidence="1" type="ORF">AFUS01_LOCUS12629</name>
</gene>
<sequence length="125" mass="14445">MGMFSKKNLKGHKTCHKTKSRKTLKIPNHVWRIMRTIRGQSEQVGGPNLPHSTYVPAWNTYIHTYVLGTDDHTPAWAYVCSRAVVFTPVKHYTISPVYILIGRPLLLQALLSNLLNTLYHKFWFP</sequence>